<dbReference type="Pfam" id="PF03992">
    <property type="entry name" value="ABM"/>
    <property type="match status" value="1"/>
</dbReference>
<evidence type="ECO:0000313" key="3">
    <source>
        <dbReference type="Proteomes" id="UP000033101"/>
    </source>
</evidence>
<sequence>MTIRVVAKNQVKPEKVQEFMGLCKNLVEETLKEEGCIEYGVYQELENPEALTMLEEWKDESSLDEHLKSNHFREIFPLLSECLEKETEISICRKKL</sequence>
<dbReference type="EMBL" id="CP009516">
    <property type="protein sequence ID" value="AKB80290.1"/>
    <property type="molecule type" value="Genomic_DNA"/>
</dbReference>
<protein>
    <recommendedName>
        <fullName evidence="1">ABM domain-containing protein</fullName>
    </recommendedName>
</protein>
<dbReference type="PANTHER" id="PTHR33336:SF15">
    <property type="entry name" value="ABM DOMAIN-CONTAINING PROTEIN"/>
    <property type="match status" value="1"/>
</dbReference>
<name>A0A0E3WVP6_9EURY</name>
<dbReference type="Proteomes" id="UP000033101">
    <property type="component" value="Chromosome"/>
</dbReference>
<dbReference type="InterPro" id="IPR050744">
    <property type="entry name" value="AI-2_Isomerase_LsrG"/>
</dbReference>
<dbReference type="PATRIC" id="fig|1434110.4.peg.4858"/>
<dbReference type="PROSITE" id="PS51725">
    <property type="entry name" value="ABM"/>
    <property type="match status" value="1"/>
</dbReference>
<dbReference type="Gene3D" id="3.30.70.100">
    <property type="match status" value="1"/>
</dbReference>
<accession>A0A0E3WVP6</accession>
<evidence type="ECO:0000259" key="1">
    <source>
        <dbReference type="PROSITE" id="PS51725"/>
    </source>
</evidence>
<reference evidence="2 3" key="1">
    <citation type="submission" date="2014-07" db="EMBL/GenBank/DDBJ databases">
        <title>Methanogenic archaea and the global carbon cycle.</title>
        <authorList>
            <person name="Henriksen J.R."/>
            <person name="Luke J."/>
            <person name="Reinhart S."/>
            <person name="Benedict M.N."/>
            <person name="Youngblut N.D."/>
            <person name="Metcalf M.E."/>
            <person name="Whitaker R.J."/>
            <person name="Metcalf W.W."/>
        </authorList>
    </citation>
    <scope>NUCLEOTIDE SEQUENCE [LARGE SCALE GENOMIC DNA]</scope>
    <source>
        <strain evidence="2 3">HB-1</strain>
    </source>
</reference>
<dbReference type="InterPro" id="IPR007138">
    <property type="entry name" value="ABM_dom"/>
</dbReference>
<dbReference type="KEGG" id="mhor:MSHOH_3807"/>
<dbReference type="STRING" id="1434110.MSHOH_3807"/>
<dbReference type="HOGENOM" id="CLU_131496_11_0_2"/>
<dbReference type="AlphaFoldDB" id="A0A0E3WVP6"/>
<feature type="domain" description="ABM" evidence="1">
    <location>
        <begin position="3"/>
        <end position="91"/>
    </location>
</feature>
<evidence type="ECO:0000313" key="2">
    <source>
        <dbReference type="EMBL" id="AKB80290.1"/>
    </source>
</evidence>
<dbReference type="PANTHER" id="PTHR33336">
    <property type="entry name" value="QUINOL MONOOXYGENASE YGIN-RELATED"/>
    <property type="match status" value="1"/>
</dbReference>
<dbReference type="OrthoDB" id="8931at2157"/>
<dbReference type="RefSeq" id="WP_052730949.1">
    <property type="nucleotide sequence ID" value="NZ_CP009516.1"/>
</dbReference>
<dbReference type="SUPFAM" id="SSF54909">
    <property type="entry name" value="Dimeric alpha+beta barrel"/>
    <property type="match status" value="1"/>
</dbReference>
<proteinExistence type="predicted"/>
<keyword evidence="3" id="KW-1185">Reference proteome</keyword>
<dbReference type="InterPro" id="IPR011008">
    <property type="entry name" value="Dimeric_a/b-barrel"/>
</dbReference>
<dbReference type="GO" id="GO:0003824">
    <property type="term" value="F:catalytic activity"/>
    <property type="evidence" value="ECO:0007669"/>
    <property type="project" value="TreeGrafter"/>
</dbReference>
<organism evidence="2 3">
    <name type="scientific">Methanosarcina horonobensis HB-1 = JCM 15518</name>
    <dbReference type="NCBI Taxonomy" id="1434110"/>
    <lineage>
        <taxon>Archaea</taxon>
        <taxon>Methanobacteriati</taxon>
        <taxon>Methanobacteriota</taxon>
        <taxon>Stenosarchaea group</taxon>
        <taxon>Methanomicrobia</taxon>
        <taxon>Methanosarcinales</taxon>
        <taxon>Methanosarcinaceae</taxon>
        <taxon>Methanosarcina</taxon>
    </lineage>
</organism>
<gene>
    <name evidence="2" type="ORF">MSHOH_3807</name>
</gene>
<dbReference type="GeneID" id="24833167"/>